<evidence type="ECO:0000256" key="1">
    <source>
        <dbReference type="ARBA" id="ARBA00022478"/>
    </source>
</evidence>
<feature type="compositionally biased region" description="Basic residues" evidence="3">
    <location>
        <begin position="79"/>
        <end position="88"/>
    </location>
</feature>
<evidence type="ECO:0000256" key="2">
    <source>
        <dbReference type="ARBA" id="ARBA00023163"/>
    </source>
</evidence>
<dbReference type="GO" id="GO:0000428">
    <property type="term" value="C:DNA-directed RNA polymerase complex"/>
    <property type="evidence" value="ECO:0007669"/>
    <property type="project" value="UniProtKB-KW"/>
</dbReference>
<dbReference type="Gene3D" id="2.40.50.1060">
    <property type="match status" value="1"/>
</dbReference>
<dbReference type="EMBL" id="KZ805327">
    <property type="protein sequence ID" value="PVI03837.1"/>
    <property type="molecule type" value="Genomic_DNA"/>
</dbReference>
<keyword evidence="2" id="KW-0804">Transcription</keyword>
<feature type="region of interest" description="Disordered" evidence="3">
    <location>
        <begin position="65"/>
        <end position="108"/>
    </location>
</feature>
<protein>
    <recommendedName>
        <fullName evidence="4">RPA43 OB domain-containing protein</fullName>
    </recommendedName>
</protein>
<dbReference type="Pfam" id="PF17875">
    <property type="entry name" value="RPA43_OB"/>
    <property type="match status" value="1"/>
</dbReference>
<evidence type="ECO:0000313" key="6">
    <source>
        <dbReference type="Proteomes" id="UP000244855"/>
    </source>
</evidence>
<proteinExistence type="predicted"/>
<keyword evidence="6" id="KW-1185">Reference proteome</keyword>
<reference evidence="5 6" key="1">
    <citation type="journal article" date="2018" name="Sci. Rep.">
        <title>Comparative genomics provides insights into the lifestyle and reveals functional heterogeneity of dark septate endophytic fungi.</title>
        <authorList>
            <person name="Knapp D.G."/>
            <person name="Nemeth J.B."/>
            <person name="Barry K."/>
            <person name="Hainaut M."/>
            <person name="Henrissat B."/>
            <person name="Johnson J."/>
            <person name="Kuo A."/>
            <person name="Lim J.H.P."/>
            <person name="Lipzen A."/>
            <person name="Nolan M."/>
            <person name="Ohm R.A."/>
            <person name="Tamas L."/>
            <person name="Grigoriev I.V."/>
            <person name="Spatafora J.W."/>
            <person name="Nagy L.G."/>
            <person name="Kovacs G.M."/>
        </authorList>
    </citation>
    <scope>NUCLEOTIDE SEQUENCE [LARGE SCALE GENOMIC DNA]</scope>
    <source>
        <strain evidence="5 6">DSE2036</strain>
    </source>
</reference>
<evidence type="ECO:0000313" key="5">
    <source>
        <dbReference type="EMBL" id="PVI03837.1"/>
    </source>
</evidence>
<dbReference type="AlphaFoldDB" id="A0A2V1DZZ9"/>
<dbReference type="InterPro" id="IPR041178">
    <property type="entry name" value="RPA43_OB"/>
</dbReference>
<sequence length="258" mass="28402">MAPIQPSPSRGSLFHRERISQYVSLPAASLTSALPSISANVFSPLLLTYHPPVRGVVLAYTDVSLSSHAPTPPTTPPSSKKHRHRHRTAATTTTPQAAEEEEQHQQQNGTTVLLTQIDEYTSPFLWATATLLVWRPLANARITASITHQSSTHMTLSYLNLFAVTVLRKDMPDDWRWHEEGVGKKRKGWDGRIEDLGGWWVDGEGRRVGGGGGGEVKVREEVEVRILEWDARPAGGGAKGRGFLKIEGSFLGEGERVE</sequence>
<organism evidence="5 6">
    <name type="scientific">Periconia macrospinosa</name>
    <dbReference type="NCBI Taxonomy" id="97972"/>
    <lineage>
        <taxon>Eukaryota</taxon>
        <taxon>Fungi</taxon>
        <taxon>Dikarya</taxon>
        <taxon>Ascomycota</taxon>
        <taxon>Pezizomycotina</taxon>
        <taxon>Dothideomycetes</taxon>
        <taxon>Pleosporomycetidae</taxon>
        <taxon>Pleosporales</taxon>
        <taxon>Massarineae</taxon>
        <taxon>Periconiaceae</taxon>
        <taxon>Periconia</taxon>
    </lineage>
</organism>
<dbReference type="InterPro" id="IPR036898">
    <property type="entry name" value="RNA_pol_Rpb7-like_N_sf"/>
</dbReference>
<keyword evidence="1" id="KW-0240">DNA-directed RNA polymerase</keyword>
<accession>A0A2V1DZZ9</accession>
<dbReference type="STRING" id="97972.A0A2V1DZZ9"/>
<dbReference type="Gene3D" id="3.30.1490.120">
    <property type="entry name" value="RNA polymerase Rpb7-like, N-terminal domain"/>
    <property type="match status" value="1"/>
</dbReference>
<feature type="non-terminal residue" evidence="5">
    <location>
        <position position="258"/>
    </location>
</feature>
<evidence type="ECO:0000256" key="3">
    <source>
        <dbReference type="SAM" id="MobiDB-lite"/>
    </source>
</evidence>
<gene>
    <name evidence="5" type="ORF">DM02DRAFT_557418</name>
</gene>
<feature type="domain" description="RPA43 OB" evidence="4">
    <location>
        <begin position="136"/>
        <end position="251"/>
    </location>
</feature>
<dbReference type="OrthoDB" id="10250504at2759"/>
<dbReference type="Proteomes" id="UP000244855">
    <property type="component" value="Unassembled WGS sequence"/>
</dbReference>
<evidence type="ECO:0000259" key="4">
    <source>
        <dbReference type="Pfam" id="PF17875"/>
    </source>
</evidence>
<name>A0A2V1DZZ9_9PLEO</name>